<dbReference type="Proteomes" id="UP000325313">
    <property type="component" value="Unassembled WGS sequence"/>
</dbReference>
<evidence type="ECO:0000313" key="3">
    <source>
        <dbReference type="Proteomes" id="UP000325313"/>
    </source>
</evidence>
<dbReference type="EMBL" id="VDEP01000136">
    <property type="protein sequence ID" value="KAA1129481.1"/>
    <property type="molecule type" value="Genomic_DNA"/>
</dbReference>
<evidence type="ECO:0000256" key="1">
    <source>
        <dbReference type="SAM" id="MobiDB-lite"/>
    </source>
</evidence>
<proteinExistence type="predicted"/>
<gene>
    <name evidence="2" type="ORF">PGTUg99_012839</name>
</gene>
<feature type="region of interest" description="Disordered" evidence="1">
    <location>
        <begin position="76"/>
        <end position="104"/>
    </location>
</feature>
<dbReference type="AlphaFoldDB" id="A0A5B0RU88"/>
<name>A0A5B0RU88_PUCGR</name>
<organism evidence="2 3">
    <name type="scientific">Puccinia graminis f. sp. tritici</name>
    <dbReference type="NCBI Taxonomy" id="56615"/>
    <lineage>
        <taxon>Eukaryota</taxon>
        <taxon>Fungi</taxon>
        <taxon>Dikarya</taxon>
        <taxon>Basidiomycota</taxon>
        <taxon>Pucciniomycotina</taxon>
        <taxon>Pucciniomycetes</taxon>
        <taxon>Pucciniales</taxon>
        <taxon>Pucciniaceae</taxon>
        <taxon>Puccinia</taxon>
    </lineage>
</organism>
<feature type="region of interest" description="Disordered" evidence="1">
    <location>
        <begin position="1"/>
        <end position="28"/>
    </location>
</feature>
<evidence type="ECO:0000313" key="2">
    <source>
        <dbReference type="EMBL" id="KAA1129481.1"/>
    </source>
</evidence>
<reference evidence="2 3" key="1">
    <citation type="submission" date="2019-05" db="EMBL/GenBank/DDBJ databases">
        <title>Emergence of the Ug99 lineage of the wheat stem rust pathogen through somatic hybridization.</title>
        <authorList>
            <person name="Li F."/>
            <person name="Upadhyaya N.M."/>
            <person name="Sperschneider J."/>
            <person name="Matny O."/>
            <person name="Nguyen-Phuc H."/>
            <person name="Mago R."/>
            <person name="Raley C."/>
            <person name="Miller M.E."/>
            <person name="Silverstein K.A.T."/>
            <person name="Henningsen E."/>
            <person name="Hirsch C.D."/>
            <person name="Visser B."/>
            <person name="Pretorius Z.A."/>
            <person name="Steffenson B.J."/>
            <person name="Schwessinger B."/>
            <person name="Dodds P.N."/>
            <person name="Figueroa M."/>
        </authorList>
    </citation>
    <scope>NUCLEOTIDE SEQUENCE [LARGE SCALE GENOMIC DNA]</scope>
    <source>
        <strain evidence="2 3">Ug99</strain>
    </source>
</reference>
<accession>A0A5B0RU88</accession>
<sequence>MSGSDLGKAIPEPGGPDRNPMQHTSQKALIRSGTLFKIPQTPAPIRAGRWGNRDYRKACYYCTAGTTRLNQEDKQAFTSRSVSGVTSSSNLTRQTPPCSAAGLD</sequence>
<comment type="caution">
    <text evidence="2">The sequence shown here is derived from an EMBL/GenBank/DDBJ whole genome shotgun (WGS) entry which is preliminary data.</text>
</comment>
<protein>
    <submittedName>
        <fullName evidence="2">Uncharacterized protein</fullName>
    </submittedName>
</protein>
<feature type="compositionally biased region" description="Low complexity" evidence="1">
    <location>
        <begin position="78"/>
        <end position="89"/>
    </location>
</feature>